<dbReference type="EMBL" id="JAEPRD010000111">
    <property type="protein sequence ID" value="KAG2198412.1"/>
    <property type="molecule type" value="Genomic_DNA"/>
</dbReference>
<name>A0A8H7UY52_9FUNG</name>
<sequence length="372" mass="42518">MNQNNTAKKLDDKDFDVPKSGFGNDGPIMLSDTQVIDLPVAEVGDTVPSVFEENDPKDTFFDSVDNTEGERQDSANSLGDVYSKNLKLLKDRSTAAEENLDWDVERSNQIRMAIMNGLPSSSRGLIWLAFCKPEGGFESIEKVYHELLQQLSPYEDEIKKDLHSLYEPEVGYCQGLNFVAGILLLHLSDEEAFCVLTSLMKQAEFRTQFDRDLSGLNIRIFQFGQLMIHYTKGLHIHFKLQRMNTKMFITPWFLGMFGNQSNLKVVYRIFDLVLLEGTNFLFNIGLALLTKNWAQLRIFSRPELANLLLRDVANAYQDDENCLAKDAYSYDIPDVLLSAYTDIYRKLKEGTHTLNNGQLRLKGSRTFKRAIY</sequence>
<gene>
    <name evidence="3" type="ORF">INT47_008989</name>
</gene>
<evidence type="ECO:0000256" key="1">
    <source>
        <dbReference type="SAM" id="MobiDB-lite"/>
    </source>
</evidence>
<dbReference type="InterPro" id="IPR000195">
    <property type="entry name" value="Rab-GAP-TBC_dom"/>
</dbReference>
<dbReference type="GO" id="GO:0005096">
    <property type="term" value="F:GTPase activator activity"/>
    <property type="evidence" value="ECO:0007669"/>
    <property type="project" value="TreeGrafter"/>
</dbReference>
<feature type="domain" description="Rab-GAP TBC" evidence="2">
    <location>
        <begin position="117"/>
        <end position="277"/>
    </location>
</feature>
<comment type="caution">
    <text evidence="3">The sequence shown here is derived from an EMBL/GenBank/DDBJ whole genome shotgun (WGS) entry which is preliminary data.</text>
</comment>
<dbReference type="OrthoDB" id="295078at2759"/>
<dbReference type="SMART" id="SM00164">
    <property type="entry name" value="TBC"/>
    <property type="match status" value="1"/>
</dbReference>
<organism evidence="3 4">
    <name type="scientific">Mucor saturninus</name>
    <dbReference type="NCBI Taxonomy" id="64648"/>
    <lineage>
        <taxon>Eukaryota</taxon>
        <taxon>Fungi</taxon>
        <taxon>Fungi incertae sedis</taxon>
        <taxon>Mucoromycota</taxon>
        <taxon>Mucoromycotina</taxon>
        <taxon>Mucoromycetes</taxon>
        <taxon>Mucorales</taxon>
        <taxon>Mucorineae</taxon>
        <taxon>Mucoraceae</taxon>
        <taxon>Mucor</taxon>
    </lineage>
</organism>
<reference evidence="3" key="1">
    <citation type="submission" date="2020-12" db="EMBL/GenBank/DDBJ databases">
        <title>Metabolic potential, ecology and presence of endohyphal bacteria is reflected in genomic diversity of Mucoromycotina.</title>
        <authorList>
            <person name="Muszewska A."/>
            <person name="Okrasinska A."/>
            <person name="Steczkiewicz K."/>
            <person name="Drgas O."/>
            <person name="Orlowska M."/>
            <person name="Perlinska-Lenart U."/>
            <person name="Aleksandrzak-Piekarczyk T."/>
            <person name="Szatraj K."/>
            <person name="Zielenkiewicz U."/>
            <person name="Pilsyk S."/>
            <person name="Malc E."/>
            <person name="Mieczkowski P."/>
            <person name="Kruszewska J.S."/>
            <person name="Biernat P."/>
            <person name="Pawlowska J."/>
        </authorList>
    </citation>
    <scope>NUCLEOTIDE SEQUENCE</scope>
    <source>
        <strain evidence="3">WA0000017839</strain>
    </source>
</reference>
<dbReference type="SUPFAM" id="SSF47923">
    <property type="entry name" value="Ypt/Rab-GAP domain of gyp1p"/>
    <property type="match status" value="2"/>
</dbReference>
<dbReference type="Pfam" id="PF23436">
    <property type="entry name" value="RabGap-TBC_2"/>
    <property type="match status" value="1"/>
</dbReference>
<evidence type="ECO:0000313" key="4">
    <source>
        <dbReference type="Proteomes" id="UP000603453"/>
    </source>
</evidence>
<feature type="region of interest" description="Disordered" evidence="1">
    <location>
        <begin position="1"/>
        <end position="26"/>
    </location>
</feature>
<dbReference type="AlphaFoldDB" id="A0A8H7UY52"/>
<proteinExistence type="predicted"/>
<dbReference type="InterPro" id="IPR050302">
    <property type="entry name" value="Rab_GAP_TBC_domain"/>
</dbReference>
<dbReference type="InterPro" id="IPR035969">
    <property type="entry name" value="Rab-GAP_TBC_sf"/>
</dbReference>
<dbReference type="Gene3D" id="1.10.8.270">
    <property type="entry name" value="putative rabgap domain of human tbc1 domain family member 14 like domains"/>
    <property type="match status" value="1"/>
</dbReference>
<dbReference type="PROSITE" id="PS50086">
    <property type="entry name" value="TBC_RABGAP"/>
    <property type="match status" value="1"/>
</dbReference>
<feature type="compositionally biased region" description="Basic and acidic residues" evidence="1">
    <location>
        <begin position="8"/>
        <end position="17"/>
    </location>
</feature>
<evidence type="ECO:0000313" key="3">
    <source>
        <dbReference type="EMBL" id="KAG2198412.1"/>
    </source>
</evidence>
<protein>
    <recommendedName>
        <fullName evidence="2">Rab-GAP TBC domain-containing protein</fullName>
    </recommendedName>
</protein>
<accession>A0A8H7UY52</accession>
<keyword evidence="4" id="KW-1185">Reference proteome</keyword>
<dbReference type="GO" id="GO:0031267">
    <property type="term" value="F:small GTPase binding"/>
    <property type="evidence" value="ECO:0007669"/>
    <property type="project" value="TreeGrafter"/>
</dbReference>
<dbReference type="Gene3D" id="1.10.472.80">
    <property type="entry name" value="Ypt/Rab-GAP domain of gyp1p, domain 3"/>
    <property type="match status" value="1"/>
</dbReference>
<dbReference type="Proteomes" id="UP000603453">
    <property type="component" value="Unassembled WGS sequence"/>
</dbReference>
<evidence type="ECO:0000259" key="2">
    <source>
        <dbReference type="PROSITE" id="PS50086"/>
    </source>
</evidence>
<dbReference type="PANTHER" id="PTHR47219">
    <property type="entry name" value="RAB GTPASE-ACTIVATING PROTEIN 1-LIKE"/>
    <property type="match status" value="1"/>
</dbReference>
<feature type="region of interest" description="Disordered" evidence="1">
    <location>
        <begin position="49"/>
        <end position="77"/>
    </location>
</feature>